<dbReference type="Gene3D" id="2.60.40.4070">
    <property type="match status" value="1"/>
</dbReference>
<organism evidence="3 4">
    <name type="scientific">candidate division WOR-3 bacterium</name>
    <dbReference type="NCBI Taxonomy" id="2052148"/>
    <lineage>
        <taxon>Bacteria</taxon>
        <taxon>Bacteria division WOR-3</taxon>
    </lineage>
</organism>
<reference evidence="3" key="1">
    <citation type="submission" date="2019-03" db="EMBL/GenBank/DDBJ databases">
        <title>Lake Tanganyika Metagenome-Assembled Genomes (MAGs).</title>
        <authorList>
            <person name="Tran P."/>
        </authorList>
    </citation>
    <scope>NUCLEOTIDE SEQUENCE</scope>
    <source>
        <strain evidence="3">K_DeepCast_150m_m2_040</strain>
    </source>
</reference>
<dbReference type="AlphaFoldDB" id="A0A938BUY2"/>
<feature type="signal peptide" evidence="1">
    <location>
        <begin position="1"/>
        <end position="20"/>
    </location>
</feature>
<proteinExistence type="predicted"/>
<evidence type="ECO:0000256" key="1">
    <source>
        <dbReference type="SAM" id="SignalP"/>
    </source>
</evidence>
<dbReference type="Proteomes" id="UP000779900">
    <property type="component" value="Unassembled WGS sequence"/>
</dbReference>
<accession>A0A938BUY2</accession>
<name>A0A938BUY2_UNCW3</name>
<evidence type="ECO:0000313" key="3">
    <source>
        <dbReference type="EMBL" id="MBM3332473.1"/>
    </source>
</evidence>
<dbReference type="Gene3D" id="2.40.160.60">
    <property type="entry name" value="Outer membrane protein transport protein (OMPP1/FadL/TodX)"/>
    <property type="match status" value="1"/>
</dbReference>
<dbReference type="EMBL" id="VGIR01000091">
    <property type="protein sequence ID" value="MBM3332473.1"/>
    <property type="molecule type" value="Genomic_DNA"/>
</dbReference>
<dbReference type="PROSITE" id="PS51257">
    <property type="entry name" value="PROKAR_LIPOPROTEIN"/>
    <property type="match status" value="1"/>
</dbReference>
<feature type="chain" id="PRO_5037565645" description="FlgD/Vpr Ig-like domain-containing protein" evidence="1">
    <location>
        <begin position="21"/>
        <end position="424"/>
    </location>
</feature>
<dbReference type="Pfam" id="PF13860">
    <property type="entry name" value="FlgD_ig"/>
    <property type="match status" value="1"/>
</dbReference>
<gene>
    <name evidence="3" type="ORF">FJY68_11610</name>
</gene>
<feature type="domain" description="FlgD/Vpr Ig-like" evidence="2">
    <location>
        <begin position="333"/>
        <end position="390"/>
    </location>
</feature>
<sequence length="424" mass="46525">MRRALLVAVGLVAACSVARGEGGSAGEFLNYAIAPRSLGMGKAFTAIADDIQAGYFNPAGLYQLNAQEVMMGHSQLYGARLEYVGWALPTKAAGTFGFSLLNFGSEGIDARSPENQRMQSYFFMENALIASYAYNPWRFLGFGANLKLITKNIAVYSGVGVGADVSALILLPRPLSFGLVLQNLLQPAVRLRDSTDYYPRNLRAGAAVRLVNDRVRLAADLVVKDFASSSRRSLTPHGGIEFEVLPDLLIPRFGLDANEISVGLGVNKVWGKMAVGADYAFLLHYPSGYTLAPTHKIGVFLNFAGYRVWIDAQPALFRPTPEDRSNVLWMDVRLMARASSRRWQVVVKNQYGEVVRNFSGWDAPPARMTWDGLDDDGRLVADGSYSYSIVVVDVRNRPLSFSAPLTRIRTSGPTGKLEIRPQDR</sequence>
<dbReference type="InterPro" id="IPR025965">
    <property type="entry name" value="FlgD/Vpr_Ig-like"/>
</dbReference>
<comment type="caution">
    <text evidence="3">The sequence shown here is derived from an EMBL/GenBank/DDBJ whole genome shotgun (WGS) entry which is preliminary data.</text>
</comment>
<protein>
    <recommendedName>
        <fullName evidence="2">FlgD/Vpr Ig-like domain-containing protein</fullName>
    </recommendedName>
</protein>
<evidence type="ECO:0000313" key="4">
    <source>
        <dbReference type="Proteomes" id="UP000779900"/>
    </source>
</evidence>
<keyword evidence="1" id="KW-0732">Signal</keyword>
<evidence type="ECO:0000259" key="2">
    <source>
        <dbReference type="Pfam" id="PF13860"/>
    </source>
</evidence>